<dbReference type="InterPro" id="IPR014710">
    <property type="entry name" value="RmlC-like_jellyroll"/>
</dbReference>
<dbReference type="GO" id="GO:0043565">
    <property type="term" value="F:sequence-specific DNA binding"/>
    <property type="evidence" value="ECO:0007669"/>
    <property type="project" value="InterPro"/>
</dbReference>
<dbReference type="InterPro" id="IPR018060">
    <property type="entry name" value="HTH_AraC"/>
</dbReference>
<dbReference type="Gene3D" id="1.10.10.60">
    <property type="entry name" value="Homeodomain-like"/>
    <property type="match status" value="2"/>
</dbReference>
<dbReference type="Gene3D" id="2.60.120.10">
    <property type="entry name" value="Jelly Rolls"/>
    <property type="match status" value="1"/>
</dbReference>
<dbReference type="PANTHER" id="PTHR43280:SF34">
    <property type="entry name" value="ARAC-FAMILY TRANSCRIPTIONAL REGULATOR"/>
    <property type="match status" value="1"/>
</dbReference>
<feature type="domain" description="HTH araC/xylS-type" evidence="4">
    <location>
        <begin position="175"/>
        <end position="273"/>
    </location>
</feature>
<evidence type="ECO:0000256" key="1">
    <source>
        <dbReference type="ARBA" id="ARBA00023015"/>
    </source>
</evidence>
<dbReference type="InterPro" id="IPR011051">
    <property type="entry name" value="RmlC_Cupin_sf"/>
</dbReference>
<dbReference type="CDD" id="cd02208">
    <property type="entry name" value="cupin_RmlC-like"/>
    <property type="match status" value="1"/>
</dbReference>
<dbReference type="SUPFAM" id="SSF46689">
    <property type="entry name" value="Homeodomain-like"/>
    <property type="match status" value="2"/>
</dbReference>
<dbReference type="AlphaFoldDB" id="A0AAU8A5V1"/>
<name>A0AAU8A5V1_9FIRM</name>
<evidence type="ECO:0000313" key="5">
    <source>
        <dbReference type="EMBL" id="XCC61219.1"/>
    </source>
</evidence>
<dbReference type="PANTHER" id="PTHR43280">
    <property type="entry name" value="ARAC-FAMILY TRANSCRIPTIONAL REGULATOR"/>
    <property type="match status" value="1"/>
</dbReference>
<dbReference type="SUPFAM" id="SSF51182">
    <property type="entry name" value="RmlC-like cupins"/>
    <property type="match status" value="1"/>
</dbReference>
<dbReference type="GO" id="GO:0003700">
    <property type="term" value="F:DNA-binding transcription factor activity"/>
    <property type="evidence" value="ECO:0007669"/>
    <property type="project" value="InterPro"/>
</dbReference>
<organism evidence="5">
    <name type="scientific">Christensenella massiliensis</name>
    <dbReference type="NCBI Taxonomy" id="1805714"/>
    <lineage>
        <taxon>Bacteria</taxon>
        <taxon>Bacillati</taxon>
        <taxon>Bacillota</taxon>
        <taxon>Clostridia</taxon>
        <taxon>Christensenellales</taxon>
        <taxon>Christensenellaceae</taxon>
        <taxon>Christensenella</taxon>
    </lineage>
</organism>
<gene>
    <name evidence="5" type="ORF">PUP29_06650</name>
</gene>
<keyword evidence="3" id="KW-0804">Transcription</keyword>
<dbReference type="Pfam" id="PF12833">
    <property type="entry name" value="HTH_18"/>
    <property type="match status" value="1"/>
</dbReference>
<reference evidence="5" key="1">
    <citation type="submission" date="2023-02" db="EMBL/GenBank/DDBJ databases">
        <title>Gut commensal Christensenella minuta modulates host metabolism via a new class of secondary bile acids.</title>
        <authorList>
            <person name="Liu C."/>
        </authorList>
    </citation>
    <scope>NUCLEOTIDE SEQUENCE</scope>
    <source>
        <strain evidence="5">CA70</strain>
    </source>
</reference>
<proteinExistence type="predicted"/>
<evidence type="ECO:0000256" key="2">
    <source>
        <dbReference type="ARBA" id="ARBA00023125"/>
    </source>
</evidence>
<sequence>MEYEFIKHISGTSLKTFVVSINWRELHFHNDMEIFLVLKGSVNIDDGQQRHLLKRNDIFISNRNAIHSLRRTQEENLLMVLQLDPLLCKKYYPRIAHVRFTKRHILRESSPEYWEMFRNCMEKIVACYCKKEEGYALELVSILNHMLFRMLGHDDYTVLDEKTAAAENRNMDRLQRIIEFMRENYMYPITLKEIAERENLDMYYLSHFIKTHLGISFQNYLNRMRGEKAEYLLLHTDLSHIDICMECGFSDYKYLNKVFLKEFGCTPGEYRKKYRIDSVQITEENEQHTVMDVNRALHFLKQAGRS</sequence>
<dbReference type="RefSeq" id="WP_079546633.1">
    <property type="nucleotide sequence ID" value="NZ_CP117826.1"/>
</dbReference>
<keyword evidence="2" id="KW-0238">DNA-binding</keyword>
<dbReference type="InterPro" id="IPR009057">
    <property type="entry name" value="Homeodomain-like_sf"/>
</dbReference>
<protein>
    <submittedName>
        <fullName evidence="5">AraC family transcriptional regulator</fullName>
    </submittedName>
</protein>
<dbReference type="PROSITE" id="PS01124">
    <property type="entry name" value="HTH_ARAC_FAMILY_2"/>
    <property type="match status" value="1"/>
</dbReference>
<dbReference type="EMBL" id="CP117826">
    <property type="protein sequence ID" value="XCC61219.1"/>
    <property type="molecule type" value="Genomic_DNA"/>
</dbReference>
<accession>A0AAU8A5V1</accession>
<keyword evidence="1" id="KW-0805">Transcription regulation</keyword>
<dbReference type="SMART" id="SM00342">
    <property type="entry name" value="HTH_ARAC"/>
    <property type="match status" value="1"/>
</dbReference>
<evidence type="ECO:0000259" key="4">
    <source>
        <dbReference type="PROSITE" id="PS01124"/>
    </source>
</evidence>
<dbReference type="Pfam" id="PF07883">
    <property type="entry name" value="Cupin_2"/>
    <property type="match status" value="1"/>
</dbReference>
<evidence type="ECO:0000256" key="3">
    <source>
        <dbReference type="ARBA" id="ARBA00023163"/>
    </source>
</evidence>
<dbReference type="InterPro" id="IPR013096">
    <property type="entry name" value="Cupin_2"/>
</dbReference>